<dbReference type="Proteomes" id="UP001054945">
    <property type="component" value="Unassembled WGS sequence"/>
</dbReference>
<sequence>MRRRVSNSSIVPFRTHSANSSTRIPTPAEIPTLFQVEIRVVMGQESITGMIYALPWRDLQISDNIDRGALDSNPRSH</sequence>
<evidence type="ECO:0000313" key="3">
    <source>
        <dbReference type="Proteomes" id="UP001054945"/>
    </source>
</evidence>
<evidence type="ECO:0000256" key="1">
    <source>
        <dbReference type="SAM" id="MobiDB-lite"/>
    </source>
</evidence>
<keyword evidence="3" id="KW-1185">Reference proteome</keyword>
<protein>
    <submittedName>
        <fullName evidence="2">Uncharacterized protein</fullName>
    </submittedName>
</protein>
<name>A0AAV4TXP3_CAEEX</name>
<organism evidence="2 3">
    <name type="scientific">Caerostris extrusa</name>
    <name type="common">Bark spider</name>
    <name type="synonym">Caerostris bankana</name>
    <dbReference type="NCBI Taxonomy" id="172846"/>
    <lineage>
        <taxon>Eukaryota</taxon>
        <taxon>Metazoa</taxon>
        <taxon>Ecdysozoa</taxon>
        <taxon>Arthropoda</taxon>
        <taxon>Chelicerata</taxon>
        <taxon>Arachnida</taxon>
        <taxon>Araneae</taxon>
        <taxon>Araneomorphae</taxon>
        <taxon>Entelegynae</taxon>
        <taxon>Araneoidea</taxon>
        <taxon>Araneidae</taxon>
        <taxon>Caerostris</taxon>
    </lineage>
</organism>
<feature type="compositionally biased region" description="Polar residues" evidence="1">
    <location>
        <begin position="1"/>
        <end position="24"/>
    </location>
</feature>
<proteinExistence type="predicted"/>
<evidence type="ECO:0000313" key="2">
    <source>
        <dbReference type="EMBL" id="GIY50261.1"/>
    </source>
</evidence>
<reference evidence="2 3" key="1">
    <citation type="submission" date="2021-06" db="EMBL/GenBank/DDBJ databases">
        <title>Caerostris extrusa draft genome.</title>
        <authorList>
            <person name="Kono N."/>
            <person name="Arakawa K."/>
        </authorList>
    </citation>
    <scope>NUCLEOTIDE SEQUENCE [LARGE SCALE GENOMIC DNA]</scope>
</reference>
<feature type="region of interest" description="Disordered" evidence="1">
    <location>
        <begin position="1"/>
        <end position="25"/>
    </location>
</feature>
<dbReference type="EMBL" id="BPLR01011957">
    <property type="protein sequence ID" value="GIY50261.1"/>
    <property type="molecule type" value="Genomic_DNA"/>
</dbReference>
<gene>
    <name evidence="2" type="ORF">CEXT_605331</name>
</gene>
<accession>A0AAV4TXP3</accession>
<comment type="caution">
    <text evidence="2">The sequence shown here is derived from an EMBL/GenBank/DDBJ whole genome shotgun (WGS) entry which is preliminary data.</text>
</comment>
<dbReference type="AlphaFoldDB" id="A0AAV4TXP3"/>